<feature type="repeat" description="ANK" evidence="1">
    <location>
        <begin position="40"/>
        <end position="64"/>
    </location>
</feature>
<dbReference type="InterPro" id="IPR036770">
    <property type="entry name" value="Ankyrin_rpt-contain_sf"/>
</dbReference>
<keyword evidence="3" id="KW-1185">Reference proteome</keyword>
<dbReference type="PANTHER" id="PTHR24168">
    <property type="entry name" value="KN MOTIF AND ANKYRIN REPEAT DOMAIN-CONTAINING"/>
    <property type="match status" value="1"/>
</dbReference>
<dbReference type="Proteomes" id="UP001529510">
    <property type="component" value="Unassembled WGS sequence"/>
</dbReference>
<dbReference type="Gene3D" id="1.25.40.20">
    <property type="entry name" value="Ankyrin repeat-containing domain"/>
    <property type="match status" value="1"/>
</dbReference>
<sequence>LSLWYSSSGFTADTVASYLSEVNSQTPTVLQFLVNMADDNGNTALHYSVSHCNFSIVKLLLDTG</sequence>
<dbReference type="InterPro" id="IPR002110">
    <property type="entry name" value="Ankyrin_rpt"/>
</dbReference>
<comment type="caution">
    <text evidence="2">The sequence shown here is derived from an EMBL/GenBank/DDBJ whole genome shotgun (WGS) entry which is preliminary data.</text>
</comment>
<reference evidence="2 3" key="1">
    <citation type="submission" date="2024-05" db="EMBL/GenBank/DDBJ databases">
        <title>Genome sequencing and assembly of Indian major carp, Cirrhinus mrigala (Hamilton, 1822).</title>
        <authorList>
            <person name="Mohindra V."/>
            <person name="Chowdhury L.M."/>
            <person name="Lal K."/>
            <person name="Jena J.K."/>
        </authorList>
    </citation>
    <scope>NUCLEOTIDE SEQUENCE [LARGE SCALE GENOMIC DNA]</scope>
    <source>
        <strain evidence="2">CM1030</strain>
        <tissue evidence="2">Blood</tissue>
    </source>
</reference>
<keyword evidence="1" id="KW-0040">ANK repeat</keyword>
<name>A0ABD0RS94_CIRMR</name>
<dbReference type="InterPro" id="IPR047184">
    <property type="entry name" value="KANK1-4"/>
</dbReference>
<evidence type="ECO:0000256" key="1">
    <source>
        <dbReference type="PROSITE-ProRule" id="PRU00023"/>
    </source>
</evidence>
<organism evidence="2 3">
    <name type="scientific">Cirrhinus mrigala</name>
    <name type="common">Mrigala</name>
    <dbReference type="NCBI Taxonomy" id="683832"/>
    <lineage>
        <taxon>Eukaryota</taxon>
        <taxon>Metazoa</taxon>
        <taxon>Chordata</taxon>
        <taxon>Craniata</taxon>
        <taxon>Vertebrata</taxon>
        <taxon>Euteleostomi</taxon>
        <taxon>Actinopterygii</taxon>
        <taxon>Neopterygii</taxon>
        <taxon>Teleostei</taxon>
        <taxon>Ostariophysi</taxon>
        <taxon>Cypriniformes</taxon>
        <taxon>Cyprinidae</taxon>
        <taxon>Labeoninae</taxon>
        <taxon>Labeonini</taxon>
        <taxon>Cirrhinus</taxon>
    </lineage>
</organism>
<evidence type="ECO:0000313" key="2">
    <source>
        <dbReference type="EMBL" id="KAL0200210.1"/>
    </source>
</evidence>
<evidence type="ECO:0000313" key="3">
    <source>
        <dbReference type="Proteomes" id="UP001529510"/>
    </source>
</evidence>
<dbReference type="PROSITE" id="PS50297">
    <property type="entry name" value="ANK_REP_REGION"/>
    <property type="match status" value="1"/>
</dbReference>
<feature type="non-terminal residue" evidence="2">
    <location>
        <position position="64"/>
    </location>
</feature>
<proteinExistence type="predicted"/>
<dbReference type="SUPFAM" id="SSF48403">
    <property type="entry name" value="Ankyrin repeat"/>
    <property type="match status" value="1"/>
</dbReference>
<dbReference type="PANTHER" id="PTHR24168:SF24">
    <property type="entry name" value="KN MOTIF AND ANKYRIN REPEAT DOMAIN-CONTAINING PROTEIN 4"/>
    <property type="match status" value="1"/>
</dbReference>
<dbReference type="Pfam" id="PF13637">
    <property type="entry name" value="Ank_4"/>
    <property type="match status" value="1"/>
</dbReference>
<dbReference type="AlphaFoldDB" id="A0ABD0RS94"/>
<gene>
    <name evidence="2" type="ORF">M9458_003397</name>
</gene>
<protein>
    <submittedName>
        <fullName evidence="2">Uncharacterized protein</fullName>
    </submittedName>
</protein>
<dbReference type="PROSITE" id="PS50088">
    <property type="entry name" value="ANK_REPEAT"/>
    <property type="match status" value="1"/>
</dbReference>
<accession>A0ABD0RS94</accession>
<feature type="non-terminal residue" evidence="2">
    <location>
        <position position="1"/>
    </location>
</feature>
<dbReference type="EMBL" id="JAMKFB020000002">
    <property type="protein sequence ID" value="KAL0200210.1"/>
    <property type="molecule type" value="Genomic_DNA"/>
</dbReference>